<reference evidence="3 4" key="1">
    <citation type="journal article" date="2018" name="Int. J. Syst. Evol. Microbiol.">
        <title>Paraburkholderia azotifigens sp. nov., a nitrogen-fixing bacterium isolated from paddy soil.</title>
        <authorList>
            <person name="Choi G.M."/>
            <person name="Im W.T."/>
        </authorList>
    </citation>
    <scope>NUCLEOTIDE SEQUENCE [LARGE SCALE GENOMIC DNA]</scope>
    <source>
        <strain evidence="3 4">NF 2-5-3</strain>
    </source>
</reference>
<comment type="caution">
    <text evidence="3">The sequence shown here is derived from an EMBL/GenBank/DDBJ whole genome shotgun (WGS) entry which is preliminary data.</text>
</comment>
<dbReference type="EMBL" id="VOQS01000003">
    <property type="protein sequence ID" value="TXC83634.1"/>
    <property type="molecule type" value="Genomic_DNA"/>
</dbReference>
<keyword evidence="5" id="KW-1185">Reference proteome</keyword>
<dbReference type="EMBL" id="JAZHGA010000015">
    <property type="protein sequence ID" value="MEM5342204.1"/>
    <property type="molecule type" value="Genomic_DNA"/>
</dbReference>
<gene>
    <name evidence="3" type="ORF">FRZ40_24950</name>
    <name evidence="2" type="ORF">V4C56_21575</name>
</gene>
<dbReference type="Proteomes" id="UP001481677">
    <property type="component" value="Unassembled WGS sequence"/>
</dbReference>
<evidence type="ECO:0000259" key="1">
    <source>
        <dbReference type="Pfam" id="PF18686"/>
    </source>
</evidence>
<evidence type="ECO:0000313" key="4">
    <source>
        <dbReference type="Proteomes" id="UP000321776"/>
    </source>
</evidence>
<accession>A0A5C6VFZ2</accession>
<organism evidence="3 4">
    <name type="scientific">Paraburkholderia azotifigens</name>
    <dbReference type="NCBI Taxonomy" id="2057004"/>
    <lineage>
        <taxon>Bacteria</taxon>
        <taxon>Pseudomonadati</taxon>
        <taxon>Pseudomonadota</taxon>
        <taxon>Betaproteobacteria</taxon>
        <taxon>Burkholderiales</taxon>
        <taxon>Burkholderiaceae</taxon>
        <taxon>Paraburkholderia</taxon>
    </lineage>
</organism>
<dbReference type="InterPro" id="IPR040708">
    <property type="entry name" value="DUF5636"/>
</dbReference>
<proteinExistence type="predicted"/>
<evidence type="ECO:0000313" key="3">
    <source>
        <dbReference type="EMBL" id="TXC83634.1"/>
    </source>
</evidence>
<dbReference type="Pfam" id="PF18686">
    <property type="entry name" value="DUF5636"/>
    <property type="match status" value="1"/>
</dbReference>
<feature type="domain" description="DUF5636" evidence="1">
    <location>
        <begin position="23"/>
        <end position="141"/>
    </location>
</feature>
<reference evidence="2 5" key="3">
    <citation type="submission" date="2024-01" db="EMBL/GenBank/DDBJ databases">
        <title>The diversity of rhizobia nodulating Mimosa spp. in eleven states of Brazil covering several biomes is determined by host plant, location, and edaphic factors.</title>
        <authorList>
            <person name="Rouws L."/>
            <person name="Barauna A."/>
            <person name="Beukes C."/>
            <person name="De Faria S.M."/>
            <person name="Gross E."/>
            <person name="Dos Reis Junior F.B."/>
            <person name="Simon M."/>
            <person name="Maluk M."/>
            <person name="Odee D.W."/>
            <person name="Kenicer G."/>
            <person name="Young J.P.W."/>
            <person name="Reis V.M."/>
            <person name="Zilli J."/>
            <person name="James E.K."/>
        </authorList>
    </citation>
    <scope>NUCLEOTIDE SEQUENCE [LARGE SCALE GENOMIC DNA]</scope>
    <source>
        <strain evidence="2 5">JPY530</strain>
    </source>
</reference>
<dbReference type="Proteomes" id="UP000321776">
    <property type="component" value="Unassembled WGS sequence"/>
</dbReference>
<evidence type="ECO:0000313" key="5">
    <source>
        <dbReference type="Proteomes" id="UP001481677"/>
    </source>
</evidence>
<dbReference type="RefSeq" id="WP_147235921.1">
    <property type="nucleotide sequence ID" value="NZ_JAZHGA010000015.1"/>
</dbReference>
<dbReference type="AlphaFoldDB" id="A0A5C6VFZ2"/>
<protein>
    <submittedName>
        <fullName evidence="2">LirA/MavJ family T4SS effector</fullName>
    </submittedName>
</protein>
<reference evidence="3" key="2">
    <citation type="submission" date="2019-08" db="EMBL/GenBank/DDBJ databases">
        <authorList>
            <person name="Im W.-T."/>
        </authorList>
    </citation>
    <scope>NUCLEOTIDE SEQUENCE</scope>
    <source>
        <strain evidence="3">NF 2-5-3</strain>
    </source>
</reference>
<name>A0A5C6VFZ2_9BURK</name>
<evidence type="ECO:0000313" key="2">
    <source>
        <dbReference type="EMBL" id="MEM5342204.1"/>
    </source>
</evidence>
<sequence length="327" mass="37606">MKAKFDREKKTFVRDGEDLSKTNYIDGYAAIVTFLCDRERFTASLRKVSQSLWIEYLSCDKNEHNKFTKAMGVVARRHGFTFQNQLHVNTDRARNNAPIGIVLVAGDPLLGTHVRNKVFFKDSMDSRHGEHSHSLQWLAIAESGVVGDQTAEFYANTVNFRCKPKGIDDLSVTMWQWVVDCFPSDMKKFATETLNNGETLESESFRAPQCLMDYLLMGDRRPFADHFLSTYLYWRYKNRNWLAEQTAYSDTDGEMYNKVTDIQTTGIATHNTEQWQNAAAWTPGKTADDKVVRYKRNPGYVKPPAVKGAREVRFHNISGRLYDSYAK</sequence>